<feature type="non-terminal residue" evidence="2">
    <location>
        <position position="1"/>
    </location>
</feature>
<reference evidence="2 3" key="1">
    <citation type="submission" date="2023-05" db="EMBL/GenBank/DDBJ databases">
        <title>B98-5 Cell Line De Novo Hybrid Assembly: An Optical Mapping Approach.</title>
        <authorList>
            <person name="Kananen K."/>
            <person name="Auerbach J.A."/>
            <person name="Kautto E."/>
            <person name="Blachly J.S."/>
        </authorList>
    </citation>
    <scope>NUCLEOTIDE SEQUENCE [LARGE SCALE GENOMIC DNA]</scope>
    <source>
        <strain evidence="2">B95-8</strain>
        <tissue evidence="2">Cell line</tissue>
    </source>
</reference>
<protein>
    <submittedName>
        <fullName evidence="2">Uncharacterized protein</fullName>
    </submittedName>
</protein>
<comment type="caution">
    <text evidence="2">The sequence shown here is derived from an EMBL/GenBank/DDBJ whole genome shotgun (WGS) entry which is preliminary data.</text>
</comment>
<dbReference type="Proteomes" id="UP001266305">
    <property type="component" value="Unassembled WGS sequence"/>
</dbReference>
<evidence type="ECO:0000256" key="1">
    <source>
        <dbReference type="SAM" id="MobiDB-lite"/>
    </source>
</evidence>
<feature type="region of interest" description="Disordered" evidence="1">
    <location>
        <begin position="75"/>
        <end position="99"/>
    </location>
</feature>
<gene>
    <name evidence="2" type="ORF">P7K49_032417</name>
</gene>
<keyword evidence="3" id="KW-1185">Reference proteome</keyword>
<proteinExistence type="predicted"/>
<evidence type="ECO:0000313" key="2">
    <source>
        <dbReference type="EMBL" id="KAK2089751.1"/>
    </source>
</evidence>
<sequence length="99" mass="10728">RDAPRDPPRTHGPTAGLAEESLGPVPLPDFLPQPRRTTRAREQERGTLLTARSANSRLYSAISLLSAVPAMAPQQLRRATSPQPGASLLPRRRGLLPGY</sequence>
<dbReference type="EMBL" id="JASSZA010000018">
    <property type="protein sequence ID" value="KAK2089751.1"/>
    <property type="molecule type" value="Genomic_DNA"/>
</dbReference>
<feature type="non-terminal residue" evidence="2">
    <location>
        <position position="99"/>
    </location>
</feature>
<feature type="region of interest" description="Disordered" evidence="1">
    <location>
        <begin position="1"/>
        <end position="51"/>
    </location>
</feature>
<evidence type="ECO:0000313" key="3">
    <source>
        <dbReference type="Proteomes" id="UP001266305"/>
    </source>
</evidence>
<organism evidence="2 3">
    <name type="scientific">Saguinus oedipus</name>
    <name type="common">Cotton-top tamarin</name>
    <name type="synonym">Oedipomidas oedipus</name>
    <dbReference type="NCBI Taxonomy" id="9490"/>
    <lineage>
        <taxon>Eukaryota</taxon>
        <taxon>Metazoa</taxon>
        <taxon>Chordata</taxon>
        <taxon>Craniata</taxon>
        <taxon>Vertebrata</taxon>
        <taxon>Euteleostomi</taxon>
        <taxon>Mammalia</taxon>
        <taxon>Eutheria</taxon>
        <taxon>Euarchontoglires</taxon>
        <taxon>Primates</taxon>
        <taxon>Haplorrhini</taxon>
        <taxon>Platyrrhini</taxon>
        <taxon>Cebidae</taxon>
        <taxon>Callitrichinae</taxon>
        <taxon>Saguinus</taxon>
    </lineage>
</organism>
<feature type="compositionally biased region" description="Basic residues" evidence="1">
    <location>
        <begin position="90"/>
        <end position="99"/>
    </location>
</feature>
<name>A0ABQ9TYV1_SAGOE</name>
<accession>A0ABQ9TYV1</accession>